<evidence type="ECO:0000256" key="1">
    <source>
        <dbReference type="ARBA" id="ARBA00023002"/>
    </source>
</evidence>
<evidence type="ECO:0000259" key="2">
    <source>
        <dbReference type="Pfam" id="PF01243"/>
    </source>
</evidence>
<dbReference type="GO" id="GO:0005829">
    <property type="term" value="C:cytosol"/>
    <property type="evidence" value="ECO:0007669"/>
    <property type="project" value="TreeGrafter"/>
</dbReference>
<dbReference type="Gene3D" id="2.30.110.10">
    <property type="entry name" value="Electron Transport, Fmn-binding Protein, Chain A"/>
    <property type="match status" value="1"/>
</dbReference>
<dbReference type="PANTHER" id="PTHR35176">
    <property type="entry name" value="HEME OXYGENASE HI_0854-RELATED"/>
    <property type="match status" value="1"/>
</dbReference>
<dbReference type="STRING" id="1050202.GCA_000384035_00174"/>
<gene>
    <name evidence="3" type="ORF">CEP50_08105</name>
</gene>
<comment type="caution">
    <text evidence="3">The sequence shown here is derived from an EMBL/GenBank/DDBJ whole genome shotgun (WGS) entry which is preliminary data.</text>
</comment>
<dbReference type="NCBIfam" id="TIGR03668">
    <property type="entry name" value="Rv0121_F420"/>
    <property type="match status" value="1"/>
</dbReference>
<keyword evidence="1" id="KW-0560">Oxidoreductase</keyword>
<name>A0A2T0GXV2_ACTMO</name>
<dbReference type="InterPro" id="IPR052019">
    <property type="entry name" value="F420H2_bilvrd_red/Heme_oxyg"/>
</dbReference>
<dbReference type="EMBL" id="PVSR01000008">
    <property type="protein sequence ID" value="PRW63924.1"/>
    <property type="molecule type" value="Genomic_DNA"/>
</dbReference>
<feature type="domain" description="Pyridoxamine 5'-phosphate oxidase N-terminal" evidence="2">
    <location>
        <begin position="7"/>
        <end position="137"/>
    </location>
</feature>
<evidence type="ECO:0000313" key="3">
    <source>
        <dbReference type="EMBL" id="PRW63924.1"/>
    </source>
</evidence>
<keyword evidence="4" id="KW-1185">Reference proteome</keyword>
<dbReference type="AlphaFoldDB" id="A0A2T0GXV2"/>
<dbReference type="GO" id="GO:0070967">
    <property type="term" value="F:coenzyme F420 binding"/>
    <property type="evidence" value="ECO:0007669"/>
    <property type="project" value="TreeGrafter"/>
</dbReference>
<reference evidence="3 4" key="1">
    <citation type="submission" date="2018-03" db="EMBL/GenBank/DDBJ databases">
        <title>Actinopolyspora mortivallis from Sahara, screening for active biomolecules.</title>
        <authorList>
            <person name="Selama O."/>
            <person name="Wellington E.M.H."/>
            <person name="Hacene H."/>
        </authorList>
    </citation>
    <scope>NUCLEOTIDE SEQUENCE [LARGE SCALE GENOMIC DNA]</scope>
    <source>
        <strain evidence="3 4">M5A</strain>
    </source>
</reference>
<dbReference type="InterPro" id="IPR011576">
    <property type="entry name" value="Pyridox_Oxase_N"/>
</dbReference>
<dbReference type="Proteomes" id="UP000239352">
    <property type="component" value="Unassembled WGS sequence"/>
</dbReference>
<dbReference type="InParanoid" id="A0A2T0GXV2"/>
<dbReference type="InterPro" id="IPR012349">
    <property type="entry name" value="Split_barrel_FMN-bd"/>
</dbReference>
<dbReference type="InterPro" id="IPR019967">
    <property type="entry name" value="F420-dep_enz_PPOX_Rv0121"/>
</dbReference>
<accession>A0A2T0GXV2</accession>
<dbReference type="PANTHER" id="PTHR35176:SF2">
    <property type="entry name" value="F420H(2)-DEPENDENT REDUCTASE RV1155"/>
    <property type="match status" value="1"/>
</dbReference>
<proteinExistence type="predicted"/>
<organism evidence="3 4">
    <name type="scientific">Actinopolyspora mortivallis</name>
    <dbReference type="NCBI Taxonomy" id="33906"/>
    <lineage>
        <taxon>Bacteria</taxon>
        <taxon>Bacillati</taxon>
        <taxon>Actinomycetota</taxon>
        <taxon>Actinomycetes</taxon>
        <taxon>Actinopolysporales</taxon>
        <taxon>Actinopolysporaceae</taxon>
        <taxon>Actinopolyspora</taxon>
    </lineage>
</organism>
<dbReference type="Pfam" id="PF01243">
    <property type="entry name" value="PNPOx_N"/>
    <property type="match status" value="1"/>
</dbReference>
<sequence length="141" mass="15988">MRIDRQQAAHRLERARVARLATVGRDEQPHLVPVTFAVVGEGVARIVTAVDHKPKTTTALRRIRNIERNPRVCLLADHYEEDWQRLWWVRADGRAATLDAAQAPELVRALGAKYEQYRLHPPEGTLIVIEVTNVTGWSAGR</sequence>
<evidence type="ECO:0000313" key="4">
    <source>
        <dbReference type="Proteomes" id="UP000239352"/>
    </source>
</evidence>
<dbReference type="RefSeq" id="WP_106113314.1">
    <property type="nucleotide sequence ID" value="NZ_PVSR01000008.1"/>
</dbReference>
<dbReference type="SUPFAM" id="SSF50475">
    <property type="entry name" value="FMN-binding split barrel"/>
    <property type="match status" value="1"/>
</dbReference>
<protein>
    <submittedName>
        <fullName evidence="3">TIGR03668 family PPOX class F420-dependent oxidoreductase</fullName>
    </submittedName>
</protein>
<dbReference type="GO" id="GO:0016627">
    <property type="term" value="F:oxidoreductase activity, acting on the CH-CH group of donors"/>
    <property type="evidence" value="ECO:0007669"/>
    <property type="project" value="TreeGrafter"/>
</dbReference>